<gene>
    <name evidence="2" type="ORF">SKAU_G00238670</name>
</gene>
<evidence type="ECO:0000256" key="1">
    <source>
        <dbReference type="SAM" id="MobiDB-lite"/>
    </source>
</evidence>
<proteinExistence type="predicted"/>
<accession>A0A9Q1IU37</accession>
<protein>
    <submittedName>
        <fullName evidence="2">Uncharacterized protein</fullName>
    </submittedName>
</protein>
<comment type="caution">
    <text evidence="2">The sequence shown here is derived from an EMBL/GenBank/DDBJ whole genome shotgun (WGS) entry which is preliminary data.</text>
</comment>
<dbReference type="AlphaFoldDB" id="A0A9Q1IU37"/>
<evidence type="ECO:0000313" key="3">
    <source>
        <dbReference type="Proteomes" id="UP001152622"/>
    </source>
</evidence>
<dbReference type="OrthoDB" id="8866850at2759"/>
<evidence type="ECO:0000313" key="2">
    <source>
        <dbReference type="EMBL" id="KAJ8352391.1"/>
    </source>
</evidence>
<name>A0A9Q1IU37_SYNKA</name>
<feature type="compositionally biased region" description="Basic and acidic residues" evidence="1">
    <location>
        <begin position="275"/>
        <end position="293"/>
    </location>
</feature>
<keyword evidence="3" id="KW-1185">Reference proteome</keyword>
<organism evidence="2 3">
    <name type="scientific">Synaphobranchus kaupii</name>
    <name type="common">Kaup's arrowtooth eel</name>
    <dbReference type="NCBI Taxonomy" id="118154"/>
    <lineage>
        <taxon>Eukaryota</taxon>
        <taxon>Metazoa</taxon>
        <taxon>Chordata</taxon>
        <taxon>Craniata</taxon>
        <taxon>Vertebrata</taxon>
        <taxon>Euteleostomi</taxon>
        <taxon>Actinopterygii</taxon>
        <taxon>Neopterygii</taxon>
        <taxon>Teleostei</taxon>
        <taxon>Anguilliformes</taxon>
        <taxon>Synaphobranchidae</taxon>
        <taxon>Synaphobranchus</taxon>
    </lineage>
</organism>
<feature type="region of interest" description="Disordered" evidence="1">
    <location>
        <begin position="1"/>
        <end position="20"/>
    </location>
</feature>
<reference evidence="2" key="1">
    <citation type="journal article" date="2023" name="Science">
        <title>Genome structures resolve the early diversification of teleost fishes.</title>
        <authorList>
            <person name="Parey E."/>
            <person name="Louis A."/>
            <person name="Montfort J."/>
            <person name="Bouchez O."/>
            <person name="Roques C."/>
            <person name="Iampietro C."/>
            <person name="Lluch J."/>
            <person name="Castinel A."/>
            <person name="Donnadieu C."/>
            <person name="Desvignes T."/>
            <person name="Floi Bucao C."/>
            <person name="Jouanno E."/>
            <person name="Wen M."/>
            <person name="Mejri S."/>
            <person name="Dirks R."/>
            <person name="Jansen H."/>
            <person name="Henkel C."/>
            <person name="Chen W.J."/>
            <person name="Zahm M."/>
            <person name="Cabau C."/>
            <person name="Klopp C."/>
            <person name="Thompson A.W."/>
            <person name="Robinson-Rechavi M."/>
            <person name="Braasch I."/>
            <person name="Lecointre G."/>
            <person name="Bobe J."/>
            <person name="Postlethwait J.H."/>
            <person name="Berthelot C."/>
            <person name="Roest Crollius H."/>
            <person name="Guiguen Y."/>
        </authorList>
    </citation>
    <scope>NUCLEOTIDE SEQUENCE</scope>
    <source>
        <strain evidence="2">WJC10195</strain>
    </source>
</reference>
<sequence>MLKGSGGSETSIVISDEGTDWEVLEEGDDGRMTSSPIKVGNPNVDRLWILEDDDGPQDREHETHGQECDISIPNIEQDEVLEFVGVVGDTDHCSDSSSTASGPTLSADFTLQSACPTCAKLFRKMRKLKHWEKSIDYDPMSLSCDQWVSKKIWRPRTLSNRKGKLWTHLSRIRKRALSSIEAGEMQQPKTSCSRPHVFLHRNLSLCKRKEARDHRKPCHMSTTVDCRQRVVRVGAKESRRQKKRKLCEMEPQWEEPQEEGRLRAHCTSTSSSSYRGDEAALNVHEDSGSEDKNRARRKLEWNGVSVTQDPQRQYEKPQSQKTTQQDIKRDAHCTSLTSAARRRSKTFKPSPVGGPLDHYPWVQGGGFRSMLAELEGNRNMVVQELARLSVNKLN</sequence>
<dbReference type="Proteomes" id="UP001152622">
    <property type="component" value="Chromosome 8"/>
</dbReference>
<feature type="compositionally biased region" description="Polar residues" evidence="1">
    <location>
        <begin position="304"/>
        <end position="325"/>
    </location>
</feature>
<dbReference type="EMBL" id="JAINUF010000008">
    <property type="protein sequence ID" value="KAJ8352391.1"/>
    <property type="molecule type" value="Genomic_DNA"/>
</dbReference>
<feature type="region of interest" description="Disordered" evidence="1">
    <location>
        <begin position="237"/>
        <end position="329"/>
    </location>
</feature>